<evidence type="ECO:0000313" key="2">
    <source>
        <dbReference type="EMBL" id="OCL05692.1"/>
    </source>
</evidence>
<keyword evidence="3" id="KW-1185">Reference proteome</keyword>
<sequence length="95" mass="10794">MEKTLRSTTHARMRTHTPPQQPNDAPSQARPGRPAGSLEQATEDRQRPQKKEPEEPAAHVKMDKQQSKAGNRKRKSRTENREIHSPTSPQHPDDS</sequence>
<proteinExistence type="predicted"/>
<gene>
    <name evidence="2" type="ORF">AOQ84DRAFT_93244</name>
</gene>
<dbReference type="EMBL" id="KV750233">
    <property type="protein sequence ID" value="OCL05692.1"/>
    <property type="molecule type" value="Genomic_DNA"/>
</dbReference>
<dbReference type="Proteomes" id="UP000250140">
    <property type="component" value="Unassembled WGS sequence"/>
</dbReference>
<reference evidence="2 3" key="1">
    <citation type="journal article" date="2016" name="Nat. Commun.">
        <title>Ectomycorrhizal ecology is imprinted in the genome of the dominant symbiotic fungus Cenococcum geophilum.</title>
        <authorList>
            <consortium name="DOE Joint Genome Institute"/>
            <person name="Peter M."/>
            <person name="Kohler A."/>
            <person name="Ohm R.A."/>
            <person name="Kuo A."/>
            <person name="Krutzmann J."/>
            <person name="Morin E."/>
            <person name="Arend M."/>
            <person name="Barry K.W."/>
            <person name="Binder M."/>
            <person name="Choi C."/>
            <person name="Clum A."/>
            <person name="Copeland A."/>
            <person name="Grisel N."/>
            <person name="Haridas S."/>
            <person name="Kipfer T."/>
            <person name="LaButti K."/>
            <person name="Lindquist E."/>
            <person name="Lipzen A."/>
            <person name="Maire R."/>
            <person name="Meier B."/>
            <person name="Mihaltcheva S."/>
            <person name="Molinier V."/>
            <person name="Murat C."/>
            <person name="Poggeler S."/>
            <person name="Quandt C.A."/>
            <person name="Sperisen C."/>
            <person name="Tritt A."/>
            <person name="Tisserant E."/>
            <person name="Crous P.W."/>
            <person name="Henrissat B."/>
            <person name="Nehls U."/>
            <person name="Egli S."/>
            <person name="Spatafora J.W."/>
            <person name="Grigoriev I.V."/>
            <person name="Martin F.M."/>
        </authorList>
    </citation>
    <scope>NUCLEOTIDE SEQUENCE [LARGE SCALE GENOMIC DNA]</scope>
    <source>
        <strain evidence="2 3">CBS 207.34</strain>
    </source>
</reference>
<accession>A0A8E2EVH2</accession>
<organism evidence="2 3">
    <name type="scientific">Glonium stellatum</name>
    <dbReference type="NCBI Taxonomy" id="574774"/>
    <lineage>
        <taxon>Eukaryota</taxon>
        <taxon>Fungi</taxon>
        <taxon>Dikarya</taxon>
        <taxon>Ascomycota</taxon>
        <taxon>Pezizomycotina</taxon>
        <taxon>Dothideomycetes</taxon>
        <taxon>Pleosporomycetidae</taxon>
        <taxon>Gloniales</taxon>
        <taxon>Gloniaceae</taxon>
        <taxon>Glonium</taxon>
    </lineage>
</organism>
<dbReference type="AlphaFoldDB" id="A0A8E2EVH2"/>
<feature type="region of interest" description="Disordered" evidence="1">
    <location>
        <begin position="1"/>
        <end position="95"/>
    </location>
</feature>
<evidence type="ECO:0000256" key="1">
    <source>
        <dbReference type="SAM" id="MobiDB-lite"/>
    </source>
</evidence>
<evidence type="ECO:0000313" key="3">
    <source>
        <dbReference type="Proteomes" id="UP000250140"/>
    </source>
</evidence>
<protein>
    <submittedName>
        <fullName evidence="2">Uncharacterized protein</fullName>
    </submittedName>
</protein>
<feature type="compositionally biased region" description="Polar residues" evidence="1">
    <location>
        <begin position="85"/>
        <end position="95"/>
    </location>
</feature>
<name>A0A8E2EVH2_9PEZI</name>
<feature type="compositionally biased region" description="Basic and acidic residues" evidence="1">
    <location>
        <begin position="42"/>
        <end position="66"/>
    </location>
</feature>